<proteinExistence type="predicted"/>
<keyword evidence="1" id="KW-1185">Reference proteome</keyword>
<evidence type="ECO:0000313" key="2">
    <source>
        <dbReference type="WBParaSite" id="TREG1_86240.1"/>
    </source>
</evidence>
<dbReference type="AlphaFoldDB" id="A0AA85KDE2"/>
<evidence type="ECO:0000313" key="1">
    <source>
        <dbReference type="Proteomes" id="UP000050795"/>
    </source>
</evidence>
<name>A0AA85KDE2_TRIRE</name>
<dbReference type="Proteomes" id="UP000050795">
    <property type="component" value="Unassembled WGS sequence"/>
</dbReference>
<reference evidence="1" key="1">
    <citation type="submission" date="2022-06" db="EMBL/GenBank/DDBJ databases">
        <authorList>
            <person name="Berger JAMES D."/>
            <person name="Berger JAMES D."/>
        </authorList>
    </citation>
    <scope>NUCLEOTIDE SEQUENCE [LARGE SCALE GENOMIC DNA]</scope>
</reference>
<protein>
    <submittedName>
        <fullName evidence="2">Uncharacterized protein</fullName>
    </submittedName>
</protein>
<organism evidence="1 2">
    <name type="scientific">Trichobilharzia regenti</name>
    <name type="common">Nasal bird schistosome</name>
    <dbReference type="NCBI Taxonomy" id="157069"/>
    <lineage>
        <taxon>Eukaryota</taxon>
        <taxon>Metazoa</taxon>
        <taxon>Spiralia</taxon>
        <taxon>Lophotrochozoa</taxon>
        <taxon>Platyhelminthes</taxon>
        <taxon>Trematoda</taxon>
        <taxon>Digenea</taxon>
        <taxon>Strigeidida</taxon>
        <taxon>Schistosomatoidea</taxon>
        <taxon>Schistosomatidae</taxon>
        <taxon>Trichobilharzia</taxon>
    </lineage>
</organism>
<dbReference type="WBParaSite" id="TREG1_86240.1">
    <property type="protein sequence ID" value="TREG1_86240.1"/>
    <property type="gene ID" value="TREG1_86240"/>
</dbReference>
<accession>A0AA85KDE2</accession>
<reference evidence="2" key="2">
    <citation type="submission" date="2023-11" db="UniProtKB">
        <authorList>
            <consortium name="WormBaseParasite"/>
        </authorList>
    </citation>
    <scope>IDENTIFICATION</scope>
</reference>
<sequence>MSYSKVFSEEHLRALKALKNNDKIVILRPDKGSGVVLMDKEDYIAKMKAVLNDPLRFKVDSCQKDKTDAVEKRITNALRDLLKKKLIDNNTYNDLKPEGPACHTCMAFRR</sequence>